<evidence type="ECO:0000256" key="4">
    <source>
        <dbReference type="ARBA" id="ARBA00022475"/>
    </source>
</evidence>
<evidence type="ECO:0000256" key="2">
    <source>
        <dbReference type="ARBA" id="ARBA00007543"/>
    </source>
</evidence>
<reference evidence="13 14" key="1">
    <citation type="journal article" date="2015" name="Genome Announc.">
        <title>Expanding the biotechnology potential of lactobacilli through comparative genomics of 213 strains and associated genera.</title>
        <authorList>
            <person name="Sun Z."/>
            <person name="Harris H.M."/>
            <person name="McCann A."/>
            <person name="Guo C."/>
            <person name="Argimon S."/>
            <person name="Zhang W."/>
            <person name="Yang X."/>
            <person name="Jeffery I.B."/>
            <person name="Cooney J.C."/>
            <person name="Kagawa T.F."/>
            <person name="Liu W."/>
            <person name="Song Y."/>
            <person name="Salvetti E."/>
            <person name="Wrobel A."/>
            <person name="Rasinkangas P."/>
            <person name="Parkhill J."/>
            <person name="Rea M.C."/>
            <person name="O'Sullivan O."/>
            <person name="Ritari J."/>
            <person name="Douillard F.P."/>
            <person name="Paul Ross R."/>
            <person name="Yang R."/>
            <person name="Briner A.E."/>
            <person name="Felis G.E."/>
            <person name="de Vos W.M."/>
            <person name="Barrangou R."/>
            <person name="Klaenhammer T.R."/>
            <person name="Caufield P.W."/>
            <person name="Cui Y."/>
            <person name="Zhang H."/>
            <person name="O'Toole P.W."/>
        </authorList>
    </citation>
    <scope>NUCLEOTIDE SEQUENCE [LARGE SCALE GENOMIC DNA]</scope>
    <source>
        <strain evidence="13 14">DSM 14857</strain>
    </source>
</reference>
<evidence type="ECO:0000256" key="5">
    <source>
        <dbReference type="ARBA" id="ARBA00022617"/>
    </source>
</evidence>
<sequence>MTLSILWFCIIGLLFAIFVFLEGFDFGVGMATRLIAHDQEERIAIQSSIGPHWDGNETWLVTAGGAMFASLPLWYASLFSAYYYLLMLVLTALIIRGVSFEFTKHATTKAGKNFWLWLFFCGSFFAPFLLVMMLTSMIQGIPLNANGDAIGLGFFDVVNWLSLVGGVAGVLLSLVHGLNFIRLRMSGDLPDRARNMNKILYPILFAGEVVFALLVIFQTDFFTKKFVSSLIITLLIVLFSVLGYYGVLKDRAGWSFVGSGLSLSAVIVLIFNGMFPRVMISTTGGNDILIKNAANSQYTLTVMTIVACILVPIVLIYFIWSYTLFTKKINPKDNTVKY</sequence>
<proteinExistence type="inferred from homology"/>
<dbReference type="AlphaFoldDB" id="A0A0R1SPZ6"/>
<feature type="transmembrane region" description="Helical" evidence="12">
    <location>
        <begin position="158"/>
        <end position="178"/>
    </location>
</feature>
<dbReference type="eggNOG" id="COG1294">
    <property type="taxonomic scope" value="Bacteria"/>
</dbReference>
<evidence type="ECO:0000256" key="10">
    <source>
        <dbReference type="ARBA" id="ARBA00023004"/>
    </source>
</evidence>
<dbReference type="Pfam" id="PF02322">
    <property type="entry name" value="Cyt_bd_oxida_II"/>
    <property type="match status" value="1"/>
</dbReference>
<keyword evidence="8" id="KW-0249">Electron transport</keyword>
<evidence type="ECO:0000313" key="13">
    <source>
        <dbReference type="EMBL" id="KRL67179.1"/>
    </source>
</evidence>
<feature type="transmembrane region" description="Helical" evidence="12">
    <location>
        <begin position="81"/>
        <end position="102"/>
    </location>
</feature>
<comment type="subcellular location">
    <subcellularLocation>
        <location evidence="1">Cell membrane</location>
        <topology evidence="1">Multi-pass membrane protein</topology>
    </subcellularLocation>
</comment>
<comment type="similarity">
    <text evidence="2">Belongs to the cytochrome ubiquinol oxidase subunit 2 family.</text>
</comment>
<keyword evidence="7" id="KW-0479">Metal-binding</keyword>
<dbReference type="GO" id="GO:0009055">
    <property type="term" value="F:electron transfer activity"/>
    <property type="evidence" value="ECO:0007669"/>
    <property type="project" value="TreeGrafter"/>
</dbReference>
<keyword evidence="5" id="KW-0349">Heme</keyword>
<feature type="transmembrane region" description="Helical" evidence="12">
    <location>
        <begin position="199"/>
        <end position="217"/>
    </location>
</feature>
<keyword evidence="11 12" id="KW-0472">Membrane</keyword>
<evidence type="ECO:0000256" key="12">
    <source>
        <dbReference type="SAM" id="Phobius"/>
    </source>
</evidence>
<dbReference type="EMBL" id="AZFA01000007">
    <property type="protein sequence ID" value="KRL67179.1"/>
    <property type="molecule type" value="Genomic_DNA"/>
</dbReference>
<keyword evidence="14" id="KW-1185">Reference proteome</keyword>
<keyword evidence="10" id="KW-0408">Iron</keyword>
<evidence type="ECO:0000256" key="1">
    <source>
        <dbReference type="ARBA" id="ARBA00004651"/>
    </source>
</evidence>
<dbReference type="PANTHER" id="PTHR43141">
    <property type="entry name" value="CYTOCHROME BD2 SUBUNIT II"/>
    <property type="match status" value="1"/>
</dbReference>
<feature type="transmembrane region" description="Helical" evidence="12">
    <location>
        <begin position="229"/>
        <end position="248"/>
    </location>
</feature>
<dbReference type="PATRIC" id="fig|1423815.3.peg.2079"/>
<keyword evidence="6 12" id="KW-0812">Transmembrane</keyword>
<evidence type="ECO:0000256" key="7">
    <source>
        <dbReference type="ARBA" id="ARBA00022723"/>
    </source>
</evidence>
<evidence type="ECO:0000256" key="9">
    <source>
        <dbReference type="ARBA" id="ARBA00022989"/>
    </source>
</evidence>
<evidence type="ECO:0000256" key="3">
    <source>
        <dbReference type="ARBA" id="ARBA00022448"/>
    </source>
</evidence>
<gene>
    <name evidence="13" type="ORF">FC27_GL002026</name>
</gene>
<dbReference type="Proteomes" id="UP000051647">
    <property type="component" value="Unassembled WGS sequence"/>
</dbReference>
<evidence type="ECO:0000256" key="6">
    <source>
        <dbReference type="ARBA" id="ARBA00022692"/>
    </source>
</evidence>
<keyword evidence="3" id="KW-0813">Transport</keyword>
<feature type="transmembrane region" description="Helical" evidence="12">
    <location>
        <begin position="300"/>
        <end position="320"/>
    </location>
</feature>
<evidence type="ECO:0000256" key="8">
    <source>
        <dbReference type="ARBA" id="ARBA00022982"/>
    </source>
</evidence>
<accession>A0A0R1SPZ6</accession>
<dbReference type="GO" id="GO:0019646">
    <property type="term" value="P:aerobic electron transport chain"/>
    <property type="evidence" value="ECO:0007669"/>
    <property type="project" value="TreeGrafter"/>
</dbReference>
<keyword evidence="9 12" id="KW-1133">Transmembrane helix</keyword>
<dbReference type="NCBIfam" id="TIGR00203">
    <property type="entry name" value="cydB"/>
    <property type="match status" value="1"/>
</dbReference>
<comment type="caution">
    <text evidence="13">The sequence shown here is derived from an EMBL/GenBank/DDBJ whole genome shotgun (WGS) entry which is preliminary data.</text>
</comment>
<dbReference type="GO" id="GO:0016682">
    <property type="term" value="F:oxidoreductase activity, acting on diphenols and related substances as donors, oxygen as acceptor"/>
    <property type="evidence" value="ECO:0007669"/>
    <property type="project" value="TreeGrafter"/>
</dbReference>
<dbReference type="STRING" id="1423815.FC27_GL002026"/>
<evidence type="ECO:0000256" key="11">
    <source>
        <dbReference type="ARBA" id="ARBA00023136"/>
    </source>
</evidence>
<feature type="transmembrane region" description="Helical" evidence="12">
    <location>
        <begin position="260"/>
        <end position="280"/>
    </location>
</feature>
<feature type="transmembrane region" description="Helical" evidence="12">
    <location>
        <begin position="114"/>
        <end position="138"/>
    </location>
</feature>
<dbReference type="GO" id="GO:0046872">
    <property type="term" value="F:metal ion binding"/>
    <property type="evidence" value="ECO:0007669"/>
    <property type="project" value="UniProtKB-KW"/>
</dbReference>
<name>A0A0R1SPZ6_9LACO</name>
<protein>
    <submittedName>
        <fullName evidence="13">Cytochrome d ubiquinol oxidase subunit II</fullName>
    </submittedName>
</protein>
<dbReference type="PANTHER" id="PTHR43141:SF5">
    <property type="entry name" value="CYTOCHROME BD-I UBIQUINOL OXIDASE SUBUNIT 2"/>
    <property type="match status" value="1"/>
</dbReference>
<keyword evidence="4" id="KW-1003">Cell membrane</keyword>
<dbReference type="InterPro" id="IPR003317">
    <property type="entry name" value="Cyt-d_oxidase_su2"/>
</dbReference>
<dbReference type="PIRSF" id="PIRSF000267">
    <property type="entry name" value="Cyt_oxidse_sub2"/>
    <property type="match status" value="1"/>
</dbReference>
<dbReference type="GO" id="GO:0005886">
    <property type="term" value="C:plasma membrane"/>
    <property type="evidence" value="ECO:0007669"/>
    <property type="project" value="UniProtKB-SubCell"/>
</dbReference>
<organism evidence="13 14">
    <name type="scientific">Companilactobacillus versmoldensis DSM 14857 = KCTC 3814</name>
    <dbReference type="NCBI Taxonomy" id="1423815"/>
    <lineage>
        <taxon>Bacteria</taxon>
        <taxon>Bacillati</taxon>
        <taxon>Bacillota</taxon>
        <taxon>Bacilli</taxon>
        <taxon>Lactobacillales</taxon>
        <taxon>Lactobacillaceae</taxon>
        <taxon>Companilactobacillus</taxon>
    </lineage>
</organism>
<feature type="transmembrane region" description="Helical" evidence="12">
    <location>
        <begin position="6"/>
        <end position="36"/>
    </location>
</feature>
<evidence type="ECO:0000313" key="14">
    <source>
        <dbReference type="Proteomes" id="UP000051647"/>
    </source>
</evidence>
<dbReference type="GO" id="GO:0070069">
    <property type="term" value="C:cytochrome complex"/>
    <property type="evidence" value="ECO:0007669"/>
    <property type="project" value="TreeGrafter"/>
</dbReference>